<gene>
    <name evidence="2" type="ORF">PAECIP111802_06623</name>
</gene>
<keyword evidence="3" id="KW-1185">Reference proteome</keyword>
<feature type="domain" description="MmyB-like transcription regulator ligand binding" evidence="1">
    <location>
        <begin position="16"/>
        <end position="170"/>
    </location>
</feature>
<comment type="caution">
    <text evidence="2">The sequence shown here is derived from an EMBL/GenBank/DDBJ whole genome shotgun (WGS) entry which is preliminary data.</text>
</comment>
<name>A0ABM8VT44_9BACL</name>
<dbReference type="PANTHER" id="PTHR35010">
    <property type="entry name" value="BLL4672 PROTEIN-RELATED"/>
    <property type="match status" value="1"/>
</dbReference>
<dbReference type="EMBL" id="CAJVCE010000033">
    <property type="protein sequence ID" value="CAG7657125.1"/>
    <property type="molecule type" value="Genomic_DNA"/>
</dbReference>
<dbReference type="InterPro" id="IPR041413">
    <property type="entry name" value="MLTR_LBD"/>
</dbReference>
<dbReference type="RefSeq" id="WP_218102807.1">
    <property type="nucleotide sequence ID" value="NZ_CAJVCE010000033.1"/>
</dbReference>
<evidence type="ECO:0000313" key="3">
    <source>
        <dbReference type="Proteomes" id="UP000730618"/>
    </source>
</evidence>
<evidence type="ECO:0000313" key="2">
    <source>
        <dbReference type="EMBL" id="CAG7657125.1"/>
    </source>
</evidence>
<reference evidence="2 3" key="1">
    <citation type="submission" date="2021-06" db="EMBL/GenBank/DDBJ databases">
        <authorList>
            <person name="Criscuolo A."/>
        </authorList>
    </citation>
    <scope>NUCLEOTIDE SEQUENCE [LARGE SCALE GENOMIC DNA]</scope>
    <source>
        <strain evidence="3">CIP 111802</strain>
    </source>
</reference>
<dbReference type="Pfam" id="PF17765">
    <property type="entry name" value="MLTR_LBD"/>
    <property type="match status" value="1"/>
</dbReference>
<organism evidence="2 3">
    <name type="scientific">Paenibacillus allorhizosphaerae</name>
    <dbReference type="NCBI Taxonomy" id="2849866"/>
    <lineage>
        <taxon>Bacteria</taxon>
        <taxon>Bacillati</taxon>
        <taxon>Bacillota</taxon>
        <taxon>Bacilli</taxon>
        <taxon>Bacillales</taxon>
        <taxon>Paenibacillaceae</taxon>
        <taxon>Paenibacillus</taxon>
    </lineage>
</organism>
<protein>
    <recommendedName>
        <fullName evidence="1">MmyB-like transcription regulator ligand binding domain-containing protein</fullName>
    </recommendedName>
</protein>
<evidence type="ECO:0000259" key="1">
    <source>
        <dbReference type="Pfam" id="PF17765"/>
    </source>
</evidence>
<sequence length="174" mass="20272">MRNLLIFSDTKQIRIPAIQQMVDLFRHPAIIMNHRTEVIAWNGAAAAIIVDFAMLPDRIMMGLVLKDSVIRERVINRNEFAAYVVQQFRAFACQHDADFWYTAFMQRMCRESSLFLKLWNRSDVRVKGLQPFFIDHPCLGRSSFQIMPFTRINGDNQLCCWVFLPSPKTDAILT</sequence>
<accession>A0ABM8VT44</accession>
<dbReference type="Proteomes" id="UP000730618">
    <property type="component" value="Unassembled WGS sequence"/>
</dbReference>
<proteinExistence type="predicted"/>